<evidence type="ECO:0000313" key="1">
    <source>
        <dbReference type="EMBL" id="AWV47661.1"/>
    </source>
</evidence>
<reference evidence="1 2" key="1">
    <citation type="submission" date="2018-05" db="EMBL/GenBank/DDBJ databases">
        <title>Evolution of small genomes with special reference to Mycobacterium leprae.</title>
        <authorList>
            <person name="Mohanty P.S."/>
            <person name="Bansal A.K."/>
            <person name="Gupta U.D."/>
            <person name="Naaz F."/>
            <person name="Dwivedi V.D."/>
            <person name="Singh H."/>
            <person name="Gupta G."/>
            <person name="Sharma S."/>
            <person name="Arora M."/>
        </authorList>
    </citation>
    <scope>NUCLEOTIDE SEQUENCE [LARGE SCALE GENOMIC DNA]</scope>
    <source>
        <strain evidence="1 2">MRHRU-235-G</strain>
    </source>
</reference>
<proteinExistence type="predicted"/>
<dbReference type="AlphaFoldDB" id="A0AAD0P7P6"/>
<evidence type="ECO:0000313" key="2">
    <source>
        <dbReference type="Proteomes" id="UP000249682"/>
    </source>
</evidence>
<sequence length="53" mass="5951">MRGGHHSSSSVVGLNLPWLVWAPWWVWVPPGGVSTWQTINLNHRLRVMSSSSV</sequence>
<organism evidence="1 2">
    <name type="scientific">Mycobacterium leprae</name>
    <dbReference type="NCBI Taxonomy" id="1769"/>
    <lineage>
        <taxon>Bacteria</taxon>
        <taxon>Bacillati</taxon>
        <taxon>Actinomycetota</taxon>
        <taxon>Actinomycetes</taxon>
        <taxon>Mycobacteriales</taxon>
        <taxon>Mycobacteriaceae</taxon>
        <taxon>Mycobacterium</taxon>
    </lineage>
</organism>
<accession>A0AAD0P7P6</accession>
<name>A0AAD0P7P6_MYCLR</name>
<dbReference type="EMBL" id="CP029543">
    <property type="protein sequence ID" value="AWV47661.1"/>
    <property type="molecule type" value="Genomic_DNA"/>
</dbReference>
<dbReference type="Proteomes" id="UP000249682">
    <property type="component" value="Chromosome"/>
</dbReference>
<protein>
    <submittedName>
        <fullName evidence="1">Uncharacterized protein</fullName>
    </submittedName>
</protein>
<gene>
    <name evidence="1" type="ORF">DIJ64_04945</name>
</gene>